<dbReference type="EMBL" id="KV449408">
    <property type="protein sequence ID" value="OAX31426.1"/>
    <property type="molecule type" value="Genomic_DNA"/>
</dbReference>
<feature type="non-terminal residue" evidence="1">
    <location>
        <position position="1"/>
    </location>
</feature>
<dbReference type="STRING" id="1314800.A0A1B7MFR3"/>
<evidence type="ECO:0000313" key="1">
    <source>
        <dbReference type="EMBL" id="OAX31426.1"/>
    </source>
</evidence>
<sequence length="55" mass="6360">CPCHTFLASLILASKFMQDHCYSNHAWVKLSGLPLRKFGHCKHAIGEVLKWHLWV</sequence>
<proteinExistence type="predicted"/>
<protein>
    <recommendedName>
        <fullName evidence="3">Cyclin N-terminal domain-containing protein</fullName>
    </recommendedName>
</protein>
<evidence type="ECO:0000313" key="2">
    <source>
        <dbReference type="Proteomes" id="UP000092154"/>
    </source>
</evidence>
<dbReference type="Proteomes" id="UP000092154">
    <property type="component" value="Unassembled WGS sequence"/>
</dbReference>
<dbReference type="OrthoDB" id="286814at2759"/>
<reference evidence="1 2" key="1">
    <citation type="submission" date="2016-06" db="EMBL/GenBank/DDBJ databases">
        <title>Comparative genomics of the ectomycorrhizal sister species Rhizopogon vinicolor and Rhizopogon vesiculosus (Basidiomycota: Boletales) reveals a divergence of the mating type B locus.</title>
        <authorList>
            <consortium name="DOE Joint Genome Institute"/>
            <person name="Mujic A.B."/>
            <person name="Kuo A."/>
            <person name="Tritt A."/>
            <person name="Lipzen A."/>
            <person name="Chen C."/>
            <person name="Johnson J."/>
            <person name="Sharma A."/>
            <person name="Barry K."/>
            <person name="Grigoriev I.V."/>
            <person name="Spatafora J.W."/>
        </authorList>
    </citation>
    <scope>NUCLEOTIDE SEQUENCE [LARGE SCALE GENOMIC DNA]</scope>
    <source>
        <strain evidence="1 2">AM-OR11-026</strain>
    </source>
</reference>
<dbReference type="InParanoid" id="A0A1B7MFR3"/>
<accession>A0A1B7MFR3</accession>
<feature type="non-terminal residue" evidence="1">
    <location>
        <position position="55"/>
    </location>
</feature>
<name>A0A1B7MFR3_9AGAM</name>
<gene>
    <name evidence="1" type="ORF">K503DRAFT_653584</name>
</gene>
<keyword evidence="2" id="KW-1185">Reference proteome</keyword>
<evidence type="ECO:0008006" key="3">
    <source>
        <dbReference type="Google" id="ProtNLM"/>
    </source>
</evidence>
<dbReference type="AlphaFoldDB" id="A0A1B7MFR3"/>
<organism evidence="1 2">
    <name type="scientific">Rhizopogon vinicolor AM-OR11-026</name>
    <dbReference type="NCBI Taxonomy" id="1314800"/>
    <lineage>
        <taxon>Eukaryota</taxon>
        <taxon>Fungi</taxon>
        <taxon>Dikarya</taxon>
        <taxon>Basidiomycota</taxon>
        <taxon>Agaricomycotina</taxon>
        <taxon>Agaricomycetes</taxon>
        <taxon>Agaricomycetidae</taxon>
        <taxon>Boletales</taxon>
        <taxon>Suillineae</taxon>
        <taxon>Rhizopogonaceae</taxon>
        <taxon>Rhizopogon</taxon>
    </lineage>
</organism>
<dbReference type="Gene3D" id="1.10.472.10">
    <property type="entry name" value="Cyclin-like"/>
    <property type="match status" value="1"/>
</dbReference>